<comment type="caution">
    <text evidence="1">The sequence shown here is derived from an EMBL/GenBank/DDBJ whole genome shotgun (WGS) entry which is preliminary data.</text>
</comment>
<sequence>MLFDVILTDREASISNLGIKLIYFMDYHLDPQILAKLVGFEYDFNSKQVKISFSYLVTQEDSWQTKKGHEAQIFESVASFEYQTRFIDLLESIYKHQEKISHTQTLCTFCCKINFKATKGPQKSRFRQSTLNKKFKSKASYFSADRQYAQSKFFSGLKKRSNTYIYQVQYCYQNNILSTHILALQQAANPQFCIKFHANRVSQLSIKEKIKKLNFTQSHHIKILQQLRSDQDCVQTYSLLLIFSQKLSLLMLKTGITRYINDQQHNLYQEKFLFYLEFLMQILNMLLDSPFYLIYYQNYTQTMPEFHNQKKEKEKFQCIAWSKVIMNNKKISMKLLLKLKVWKKEYLEQLLKLKKRRRFKTVQDFFQIIQIQYIQKNTSNKKKNLEKVDQVQNQYMV</sequence>
<dbReference type="Proteomes" id="UP000688137">
    <property type="component" value="Unassembled WGS sequence"/>
</dbReference>
<keyword evidence="2" id="KW-1185">Reference proteome</keyword>
<dbReference type="AlphaFoldDB" id="A0A8S1NHC4"/>
<gene>
    <name evidence="1" type="ORF">PPRIM_AZ9-3.1.T0760002</name>
</gene>
<protein>
    <submittedName>
        <fullName evidence="1">Uncharacterized protein</fullName>
    </submittedName>
</protein>
<organism evidence="1 2">
    <name type="scientific">Paramecium primaurelia</name>
    <dbReference type="NCBI Taxonomy" id="5886"/>
    <lineage>
        <taxon>Eukaryota</taxon>
        <taxon>Sar</taxon>
        <taxon>Alveolata</taxon>
        <taxon>Ciliophora</taxon>
        <taxon>Intramacronucleata</taxon>
        <taxon>Oligohymenophorea</taxon>
        <taxon>Peniculida</taxon>
        <taxon>Parameciidae</taxon>
        <taxon>Paramecium</taxon>
    </lineage>
</organism>
<evidence type="ECO:0000313" key="1">
    <source>
        <dbReference type="EMBL" id="CAD8086094.1"/>
    </source>
</evidence>
<name>A0A8S1NHC4_PARPR</name>
<reference evidence="1" key="1">
    <citation type="submission" date="2021-01" db="EMBL/GenBank/DDBJ databases">
        <authorList>
            <consortium name="Genoscope - CEA"/>
            <person name="William W."/>
        </authorList>
    </citation>
    <scope>NUCLEOTIDE SEQUENCE</scope>
</reference>
<proteinExistence type="predicted"/>
<accession>A0A8S1NHC4</accession>
<dbReference type="EMBL" id="CAJJDM010000079">
    <property type="protein sequence ID" value="CAD8086094.1"/>
    <property type="molecule type" value="Genomic_DNA"/>
</dbReference>
<evidence type="ECO:0000313" key="2">
    <source>
        <dbReference type="Proteomes" id="UP000688137"/>
    </source>
</evidence>